<dbReference type="GO" id="GO:0003700">
    <property type="term" value="F:DNA-binding transcription factor activity"/>
    <property type="evidence" value="ECO:0007669"/>
    <property type="project" value="InterPro"/>
</dbReference>
<comment type="caution">
    <text evidence="6">The sequence shown here is derived from an EMBL/GenBank/DDBJ whole genome shotgun (WGS) entry which is preliminary data.</text>
</comment>
<evidence type="ECO:0000256" key="4">
    <source>
        <dbReference type="ARBA" id="ARBA00023163"/>
    </source>
</evidence>
<dbReference type="InterPro" id="IPR058163">
    <property type="entry name" value="LysR-type_TF_proteobact-type"/>
</dbReference>
<dbReference type="Pfam" id="PF00126">
    <property type="entry name" value="HTH_1"/>
    <property type="match status" value="1"/>
</dbReference>
<comment type="similarity">
    <text evidence="1">Belongs to the LysR transcriptional regulatory family.</text>
</comment>
<dbReference type="PRINTS" id="PR00039">
    <property type="entry name" value="HTHLYSR"/>
</dbReference>
<dbReference type="SUPFAM" id="SSF53850">
    <property type="entry name" value="Periplasmic binding protein-like II"/>
    <property type="match status" value="1"/>
</dbReference>
<protein>
    <submittedName>
        <fullName evidence="6">Transcriptional regulator</fullName>
    </submittedName>
</protein>
<dbReference type="InterPro" id="IPR000847">
    <property type="entry name" value="LysR_HTH_N"/>
</dbReference>
<dbReference type="PANTHER" id="PTHR30537:SF74">
    <property type="entry name" value="HTH-TYPE TRANSCRIPTIONAL REGULATOR TRPI"/>
    <property type="match status" value="1"/>
</dbReference>
<dbReference type="RefSeq" id="WP_004615047.1">
    <property type="nucleotide sequence ID" value="NZ_APMP01000001.1"/>
</dbReference>
<accession>R0ER84</accession>
<dbReference type="InterPro" id="IPR005119">
    <property type="entry name" value="LysR_subst-bd"/>
</dbReference>
<keyword evidence="2" id="KW-0805">Transcription regulation</keyword>
<dbReference type="InterPro" id="IPR036390">
    <property type="entry name" value="WH_DNA-bd_sf"/>
</dbReference>
<dbReference type="Gene3D" id="3.40.190.10">
    <property type="entry name" value="Periplasmic binding protein-like II"/>
    <property type="match status" value="2"/>
</dbReference>
<name>R0ER84_CAUVI</name>
<keyword evidence="4" id="KW-0804">Transcription</keyword>
<proteinExistence type="inferred from homology"/>
<dbReference type="SUPFAM" id="SSF46785">
    <property type="entry name" value="Winged helix' DNA-binding domain"/>
    <property type="match status" value="1"/>
</dbReference>
<dbReference type="eggNOG" id="COG0583">
    <property type="taxonomic scope" value="Bacteria"/>
</dbReference>
<reference evidence="6 7" key="1">
    <citation type="journal article" date="2013" name="Genome Announc.">
        <title>Draft Genome Sequence for Caulobacter sp. Strain OR37, a Bacterium Tolerant to Heavy Metals.</title>
        <authorList>
            <person name="Utturkar S.M."/>
            <person name="Bollmann A."/>
            <person name="Brzoska R.M."/>
            <person name="Klingeman D.M."/>
            <person name="Epstein S.E."/>
            <person name="Palumbo A.V."/>
            <person name="Brown S.D."/>
        </authorList>
    </citation>
    <scope>NUCLEOTIDE SEQUENCE [LARGE SCALE GENOMIC DNA]</scope>
    <source>
        <strain evidence="6 7">OR37</strain>
    </source>
</reference>
<dbReference type="GO" id="GO:0043565">
    <property type="term" value="F:sequence-specific DNA binding"/>
    <property type="evidence" value="ECO:0007669"/>
    <property type="project" value="TreeGrafter"/>
</dbReference>
<dbReference type="AlphaFoldDB" id="R0ER84"/>
<evidence type="ECO:0000256" key="1">
    <source>
        <dbReference type="ARBA" id="ARBA00009437"/>
    </source>
</evidence>
<evidence type="ECO:0000313" key="7">
    <source>
        <dbReference type="Proteomes" id="UP000013063"/>
    </source>
</evidence>
<sequence>MSDRSPPFTALRAVEAASRHRSFTGAARELQITHSAVSQSIRRLETDLGATLFERRGGAMEPSTAALRLAETYSQAQEALNRAIREIADPEGLEALVVAMPEALARQWFSFKLRALGLALPDIEIEVRTRLDDPAAGVRLAWVPASDPDAVYELSHVPVCHPDLVRTLAIQSAQDVVRAPLIAGPDADWTAWAGHFLPGRRAPRAHAFDDAGLALDAATHGSGVALANLFAAERYIESGQLMALPFEAPSGRALAVRAEGFRAGGASDRFVSWLKLEIRRGSARLQAPADSTRNVSQT</sequence>
<evidence type="ECO:0000256" key="2">
    <source>
        <dbReference type="ARBA" id="ARBA00023015"/>
    </source>
</evidence>
<organism evidence="6 7">
    <name type="scientific">Caulobacter vibrioides OR37</name>
    <dbReference type="NCBI Taxonomy" id="1292034"/>
    <lineage>
        <taxon>Bacteria</taxon>
        <taxon>Pseudomonadati</taxon>
        <taxon>Pseudomonadota</taxon>
        <taxon>Alphaproteobacteria</taxon>
        <taxon>Caulobacterales</taxon>
        <taxon>Caulobacteraceae</taxon>
        <taxon>Caulobacter</taxon>
    </lineage>
</organism>
<feature type="domain" description="HTH lysR-type" evidence="5">
    <location>
        <begin position="6"/>
        <end position="63"/>
    </location>
</feature>
<dbReference type="EMBL" id="APMP01000001">
    <property type="protein sequence ID" value="ENZ83527.1"/>
    <property type="molecule type" value="Genomic_DNA"/>
</dbReference>
<evidence type="ECO:0000256" key="3">
    <source>
        <dbReference type="ARBA" id="ARBA00023125"/>
    </source>
</evidence>
<dbReference type="Gene3D" id="1.10.10.10">
    <property type="entry name" value="Winged helix-like DNA-binding domain superfamily/Winged helix DNA-binding domain"/>
    <property type="match status" value="1"/>
</dbReference>
<keyword evidence="3" id="KW-0238">DNA-binding</keyword>
<dbReference type="PANTHER" id="PTHR30537">
    <property type="entry name" value="HTH-TYPE TRANSCRIPTIONAL REGULATOR"/>
    <property type="match status" value="1"/>
</dbReference>
<dbReference type="Proteomes" id="UP000013063">
    <property type="component" value="Unassembled WGS sequence"/>
</dbReference>
<dbReference type="PROSITE" id="PS50931">
    <property type="entry name" value="HTH_LYSR"/>
    <property type="match status" value="1"/>
</dbReference>
<dbReference type="GO" id="GO:0006351">
    <property type="term" value="P:DNA-templated transcription"/>
    <property type="evidence" value="ECO:0007669"/>
    <property type="project" value="TreeGrafter"/>
</dbReference>
<dbReference type="InterPro" id="IPR036388">
    <property type="entry name" value="WH-like_DNA-bd_sf"/>
</dbReference>
<dbReference type="STRING" id="1292034.OR37_00028"/>
<dbReference type="PATRIC" id="fig|1292034.3.peg.29"/>
<evidence type="ECO:0000259" key="5">
    <source>
        <dbReference type="PROSITE" id="PS50931"/>
    </source>
</evidence>
<dbReference type="Pfam" id="PF03466">
    <property type="entry name" value="LysR_substrate"/>
    <property type="match status" value="1"/>
</dbReference>
<evidence type="ECO:0000313" key="6">
    <source>
        <dbReference type="EMBL" id="ENZ83527.1"/>
    </source>
</evidence>
<keyword evidence="7" id="KW-1185">Reference proteome</keyword>
<gene>
    <name evidence="6" type="ORF">OR37_00028</name>
</gene>